<proteinExistence type="predicted"/>
<accession>A0A3P3WGF1</accession>
<sequence length="155" mass="18063">MKKLLNKYVPLFFLFATTVSCESTRTAIFDQYSYQRTTELKVETSKLMEKATTPYSKNAVEIDALLLNIEKLSEYEKNKPENEITFAMWTVLSDQEKNLLGGFFKRWKEKETLSPAFVTESKKQVLEALDLLIQYEIKKDKDSKDSLIDLINLNK</sequence>
<dbReference type="EMBL" id="RQVR01000001">
    <property type="protein sequence ID" value="RRJ94190.1"/>
    <property type="molecule type" value="Genomic_DNA"/>
</dbReference>
<keyword evidence="2" id="KW-1185">Reference proteome</keyword>
<reference evidence="1 2" key="1">
    <citation type="submission" date="2018-11" db="EMBL/GenBank/DDBJ databases">
        <title>Flavobacterium sp. nov., YIM 102600 draft genome.</title>
        <authorList>
            <person name="Li G."/>
            <person name="Jiang Y."/>
        </authorList>
    </citation>
    <scope>NUCLEOTIDE SEQUENCE [LARGE SCALE GENOMIC DNA]</scope>
    <source>
        <strain evidence="1 2">YIM 102600</strain>
    </source>
</reference>
<evidence type="ECO:0008006" key="3">
    <source>
        <dbReference type="Google" id="ProtNLM"/>
    </source>
</evidence>
<organism evidence="1 2">
    <name type="scientific">Flavobacterium macacae</name>
    <dbReference type="NCBI Taxonomy" id="2488993"/>
    <lineage>
        <taxon>Bacteria</taxon>
        <taxon>Pseudomonadati</taxon>
        <taxon>Bacteroidota</taxon>
        <taxon>Flavobacteriia</taxon>
        <taxon>Flavobacteriales</taxon>
        <taxon>Flavobacteriaceae</taxon>
        <taxon>Flavobacterium</taxon>
    </lineage>
</organism>
<dbReference type="PROSITE" id="PS51257">
    <property type="entry name" value="PROKAR_LIPOPROTEIN"/>
    <property type="match status" value="1"/>
</dbReference>
<evidence type="ECO:0000313" key="1">
    <source>
        <dbReference type="EMBL" id="RRJ94190.1"/>
    </source>
</evidence>
<dbReference type="AlphaFoldDB" id="A0A3P3WGF1"/>
<protein>
    <recommendedName>
        <fullName evidence="3">Lipoprotein</fullName>
    </recommendedName>
</protein>
<dbReference type="Proteomes" id="UP000271937">
    <property type="component" value="Unassembled WGS sequence"/>
</dbReference>
<name>A0A3P3WGF1_9FLAO</name>
<comment type="caution">
    <text evidence="1">The sequence shown here is derived from an EMBL/GenBank/DDBJ whole genome shotgun (WGS) entry which is preliminary data.</text>
</comment>
<dbReference type="OrthoDB" id="794867at2"/>
<dbReference type="RefSeq" id="WP_125011332.1">
    <property type="nucleotide sequence ID" value="NZ_RQVR01000001.1"/>
</dbReference>
<gene>
    <name evidence="1" type="ORF">EG849_01590</name>
</gene>
<evidence type="ECO:0000313" key="2">
    <source>
        <dbReference type="Proteomes" id="UP000271937"/>
    </source>
</evidence>